<accession>A0A2M4D233</accession>
<name>A0A2M4D233_ANODA</name>
<sequence>MSRCVHRPSLAWSHWLCHLATDSLLAALRASLVPLWLLQALSSARMMPIGIMLAMTQAASDDIVLYALMTLMVMSRYVRFNFVRLPACDSKTGLHTDPPYLSIDVETLA</sequence>
<dbReference type="AlphaFoldDB" id="A0A2M4D233"/>
<organism evidence="1">
    <name type="scientific">Anopheles darlingi</name>
    <name type="common">Mosquito</name>
    <dbReference type="NCBI Taxonomy" id="43151"/>
    <lineage>
        <taxon>Eukaryota</taxon>
        <taxon>Metazoa</taxon>
        <taxon>Ecdysozoa</taxon>
        <taxon>Arthropoda</taxon>
        <taxon>Hexapoda</taxon>
        <taxon>Insecta</taxon>
        <taxon>Pterygota</taxon>
        <taxon>Neoptera</taxon>
        <taxon>Endopterygota</taxon>
        <taxon>Diptera</taxon>
        <taxon>Nematocera</taxon>
        <taxon>Culicoidea</taxon>
        <taxon>Culicidae</taxon>
        <taxon>Anophelinae</taxon>
        <taxon>Anopheles</taxon>
    </lineage>
</organism>
<reference evidence="1" key="1">
    <citation type="submission" date="2018-01" db="EMBL/GenBank/DDBJ databases">
        <title>An insight into the sialome of Amazonian anophelines.</title>
        <authorList>
            <person name="Ribeiro J.M."/>
            <person name="Scarpassa V."/>
            <person name="Calvo E."/>
        </authorList>
    </citation>
    <scope>NUCLEOTIDE SEQUENCE</scope>
</reference>
<evidence type="ECO:0000313" key="1">
    <source>
        <dbReference type="EMBL" id="MBW71596.1"/>
    </source>
</evidence>
<protein>
    <submittedName>
        <fullName evidence="1">Putative secreted protein</fullName>
    </submittedName>
</protein>
<proteinExistence type="predicted"/>
<dbReference type="EMBL" id="GGFL01007418">
    <property type="protein sequence ID" value="MBW71596.1"/>
    <property type="molecule type" value="Transcribed_RNA"/>
</dbReference>